<keyword evidence="3" id="KW-1185">Reference proteome</keyword>
<comment type="caution">
    <text evidence="2">The sequence shown here is derived from an EMBL/GenBank/DDBJ whole genome shotgun (WGS) entry which is preliminary data.</text>
</comment>
<protein>
    <submittedName>
        <fullName evidence="2">Uncharacterized protein</fullName>
    </submittedName>
</protein>
<proteinExistence type="predicted"/>
<dbReference type="AlphaFoldDB" id="A0AA40FRH2"/>
<feature type="region of interest" description="Disordered" evidence="1">
    <location>
        <begin position="42"/>
        <end position="77"/>
    </location>
</feature>
<accession>A0AA40FRH2</accession>
<reference evidence="2" key="1">
    <citation type="submission" date="2021-10" db="EMBL/GenBank/DDBJ databases">
        <title>Melipona bicolor Genome sequencing and assembly.</title>
        <authorList>
            <person name="Araujo N.S."/>
            <person name="Arias M.C."/>
        </authorList>
    </citation>
    <scope>NUCLEOTIDE SEQUENCE</scope>
    <source>
        <strain evidence="2">USP_2M_L1-L4_2017</strain>
        <tissue evidence="2">Whole body</tissue>
    </source>
</reference>
<evidence type="ECO:0000313" key="2">
    <source>
        <dbReference type="EMBL" id="KAK1123629.1"/>
    </source>
</evidence>
<sequence length="118" mass="13354">MAKELKFLVFVSNGRIFLIVKYLRESSNVNRPSQQARFLKLKSSKPDQNPSHVLSHRSSNPSETGSFHQNNLSSPKKSTWQRQIFEWLLQVAPTDPLSQHPSHSLDINWATGAVGLSD</sequence>
<organism evidence="2 3">
    <name type="scientific">Melipona bicolor</name>
    <dbReference type="NCBI Taxonomy" id="60889"/>
    <lineage>
        <taxon>Eukaryota</taxon>
        <taxon>Metazoa</taxon>
        <taxon>Ecdysozoa</taxon>
        <taxon>Arthropoda</taxon>
        <taxon>Hexapoda</taxon>
        <taxon>Insecta</taxon>
        <taxon>Pterygota</taxon>
        <taxon>Neoptera</taxon>
        <taxon>Endopterygota</taxon>
        <taxon>Hymenoptera</taxon>
        <taxon>Apocrita</taxon>
        <taxon>Aculeata</taxon>
        <taxon>Apoidea</taxon>
        <taxon>Anthophila</taxon>
        <taxon>Apidae</taxon>
        <taxon>Melipona</taxon>
    </lineage>
</organism>
<dbReference type="EMBL" id="JAHYIQ010000020">
    <property type="protein sequence ID" value="KAK1123629.1"/>
    <property type="molecule type" value="Genomic_DNA"/>
</dbReference>
<feature type="compositionally biased region" description="Polar residues" evidence="1">
    <location>
        <begin position="46"/>
        <end position="77"/>
    </location>
</feature>
<evidence type="ECO:0000256" key="1">
    <source>
        <dbReference type="SAM" id="MobiDB-lite"/>
    </source>
</evidence>
<evidence type="ECO:0000313" key="3">
    <source>
        <dbReference type="Proteomes" id="UP001177670"/>
    </source>
</evidence>
<dbReference type="Proteomes" id="UP001177670">
    <property type="component" value="Unassembled WGS sequence"/>
</dbReference>
<name>A0AA40FRH2_9HYME</name>
<gene>
    <name evidence="2" type="ORF">K0M31_008328</name>
</gene>